<feature type="transmembrane region" description="Helical" evidence="1">
    <location>
        <begin position="42"/>
        <end position="65"/>
    </location>
</feature>
<gene>
    <name evidence="2" type="ORF">BBB48_04525</name>
</gene>
<name>A0AB36EF73_HAEPA</name>
<keyword evidence="1" id="KW-0472">Membrane</keyword>
<evidence type="ECO:0000313" key="3">
    <source>
        <dbReference type="Proteomes" id="UP000092740"/>
    </source>
</evidence>
<comment type="caution">
    <text evidence="2">The sequence shown here is derived from an EMBL/GenBank/DDBJ whole genome shotgun (WGS) entry which is preliminary data.</text>
</comment>
<sequence>MSTQSPYLNAIILFPLITQVIGSSIAYVVFELDYYREGYFDSALFGFFLTFWLFTVPTIIIAYFTKRCGYLRYQWKKILFLSFIIVFCYWSTGNLIIAPNTKYLTDRALFVLSGSIIMTIYTIIILPLLLPKSK</sequence>
<feature type="transmembrane region" description="Helical" evidence="1">
    <location>
        <begin position="109"/>
        <end position="130"/>
    </location>
</feature>
<evidence type="ECO:0000256" key="1">
    <source>
        <dbReference type="SAM" id="Phobius"/>
    </source>
</evidence>
<reference evidence="2 3" key="1">
    <citation type="submission" date="2016-06" db="EMBL/GenBank/DDBJ databases">
        <title>Simultaneous identification of Haemophilus influenzae and Haemophilus haemolyticus using TaqMan real-time PCR.</title>
        <authorList>
            <person name="Price E.P."/>
            <person name="Sarovich D.S."/>
            <person name="Harris T."/>
            <person name="Spargo J.C."/>
            <person name="Nosworthy E."/>
            <person name="Beissbarth J."/>
            <person name="Smith-Vaughan H.C."/>
        </authorList>
    </citation>
    <scope>NUCLEOTIDE SEQUENCE [LARGE SCALE GENOMIC DNA]</scope>
    <source>
        <strain evidence="2 3">ATCC 9796</strain>
    </source>
</reference>
<dbReference type="RefSeq" id="WP_032804139.1">
    <property type="nucleotide sequence ID" value="NZ_JADCLV010000008.1"/>
</dbReference>
<evidence type="ECO:0008006" key="4">
    <source>
        <dbReference type="Google" id="ProtNLM"/>
    </source>
</evidence>
<feature type="transmembrane region" description="Helical" evidence="1">
    <location>
        <begin position="77"/>
        <end position="97"/>
    </location>
</feature>
<proteinExistence type="predicted"/>
<protein>
    <recommendedName>
        <fullName evidence="4">DUF2569 domain-containing protein</fullName>
    </recommendedName>
</protein>
<dbReference type="AlphaFoldDB" id="A0AB36EF73"/>
<accession>A0AB36EF73</accession>
<evidence type="ECO:0000313" key="2">
    <source>
        <dbReference type="EMBL" id="OBY52395.1"/>
    </source>
</evidence>
<dbReference type="Proteomes" id="UP000092740">
    <property type="component" value="Unassembled WGS sequence"/>
</dbReference>
<keyword evidence="1" id="KW-0812">Transmembrane</keyword>
<feature type="transmembrane region" description="Helical" evidence="1">
    <location>
        <begin position="7"/>
        <end position="30"/>
    </location>
</feature>
<keyword evidence="1" id="KW-1133">Transmembrane helix</keyword>
<organism evidence="2 3">
    <name type="scientific">Haemophilus parainfluenzae</name>
    <dbReference type="NCBI Taxonomy" id="729"/>
    <lineage>
        <taxon>Bacteria</taxon>
        <taxon>Pseudomonadati</taxon>
        <taxon>Pseudomonadota</taxon>
        <taxon>Gammaproteobacteria</taxon>
        <taxon>Pasteurellales</taxon>
        <taxon>Pasteurellaceae</taxon>
        <taxon>Haemophilus</taxon>
    </lineage>
</organism>
<dbReference type="EMBL" id="MAQD01000005">
    <property type="protein sequence ID" value="OBY52395.1"/>
    <property type="molecule type" value="Genomic_DNA"/>
</dbReference>